<evidence type="ECO:0000313" key="4">
    <source>
        <dbReference type="Proteomes" id="UP001362999"/>
    </source>
</evidence>
<reference evidence="3 4" key="1">
    <citation type="journal article" date="2024" name="J Genomics">
        <title>Draft genome sequencing and assembly of Favolaschia claudopus CIRM-BRFM 2984 isolated from oak limbs.</title>
        <authorList>
            <person name="Navarro D."/>
            <person name="Drula E."/>
            <person name="Chaduli D."/>
            <person name="Cazenave R."/>
            <person name="Ahrendt S."/>
            <person name="Wang J."/>
            <person name="Lipzen A."/>
            <person name="Daum C."/>
            <person name="Barry K."/>
            <person name="Grigoriev I.V."/>
            <person name="Favel A."/>
            <person name="Rosso M.N."/>
            <person name="Martin F."/>
        </authorList>
    </citation>
    <scope>NUCLEOTIDE SEQUENCE [LARGE SCALE GENOMIC DNA]</scope>
    <source>
        <strain evidence="3 4">CIRM-BRFM 2984</strain>
    </source>
</reference>
<dbReference type="Pfam" id="PF07876">
    <property type="entry name" value="Dabb"/>
    <property type="match status" value="1"/>
</dbReference>
<name>A0AAW0DYZ3_9AGAR</name>
<keyword evidence="4" id="KW-1185">Reference proteome</keyword>
<dbReference type="PANTHER" id="PTHR33178:SF10">
    <property type="entry name" value="STRESS-RESPONSE A_B BARREL DOMAIN-CONTAINING PROTEIN"/>
    <property type="match status" value="1"/>
</dbReference>
<dbReference type="PROSITE" id="PS51502">
    <property type="entry name" value="S_R_A_B_BARREL"/>
    <property type="match status" value="1"/>
</dbReference>
<dbReference type="InterPro" id="IPR011008">
    <property type="entry name" value="Dimeric_a/b-barrel"/>
</dbReference>
<evidence type="ECO:0000256" key="1">
    <source>
        <dbReference type="ARBA" id="ARBA00011738"/>
    </source>
</evidence>
<dbReference type="EMBL" id="JAWWNJ010000004">
    <property type="protein sequence ID" value="KAK7057508.1"/>
    <property type="molecule type" value="Genomic_DNA"/>
</dbReference>
<feature type="domain" description="Stress-response A/B barrel" evidence="2">
    <location>
        <begin position="6"/>
        <end position="108"/>
    </location>
</feature>
<dbReference type="Gene3D" id="3.30.70.100">
    <property type="match status" value="1"/>
</dbReference>
<proteinExistence type="predicted"/>
<dbReference type="SUPFAM" id="SSF54909">
    <property type="entry name" value="Dimeric alpha+beta barrel"/>
    <property type="match status" value="1"/>
</dbReference>
<sequence>MLKMPLIHIVMFKFKPGTSATAAEDACQALLALKDSCVHPESKKPYIKSVTGGKDNSPEGLQKGIEYAFVVEFESTADRDYYVASDPAHQAFVQMISTKIEIAQAVDYSPGQF</sequence>
<protein>
    <submittedName>
        <fullName evidence="3">Stress responsive A/B barrel domain-containing protein</fullName>
    </submittedName>
</protein>
<gene>
    <name evidence="3" type="ORF">R3P38DRAFT_2841367</name>
</gene>
<dbReference type="Proteomes" id="UP001362999">
    <property type="component" value="Unassembled WGS sequence"/>
</dbReference>
<accession>A0AAW0DYZ3</accession>
<comment type="caution">
    <text evidence="3">The sequence shown here is derived from an EMBL/GenBank/DDBJ whole genome shotgun (WGS) entry which is preliminary data.</text>
</comment>
<evidence type="ECO:0000313" key="3">
    <source>
        <dbReference type="EMBL" id="KAK7057508.1"/>
    </source>
</evidence>
<comment type="subunit">
    <text evidence="1">Homodimer.</text>
</comment>
<dbReference type="InterPro" id="IPR013097">
    <property type="entry name" value="Dabb"/>
</dbReference>
<dbReference type="AlphaFoldDB" id="A0AAW0DYZ3"/>
<dbReference type="PANTHER" id="PTHR33178">
    <property type="match status" value="1"/>
</dbReference>
<organism evidence="3 4">
    <name type="scientific">Favolaschia claudopus</name>
    <dbReference type="NCBI Taxonomy" id="2862362"/>
    <lineage>
        <taxon>Eukaryota</taxon>
        <taxon>Fungi</taxon>
        <taxon>Dikarya</taxon>
        <taxon>Basidiomycota</taxon>
        <taxon>Agaricomycotina</taxon>
        <taxon>Agaricomycetes</taxon>
        <taxon>Agaricomycetidae</taxon>
        <taxon>Agaricales</taxon>
        <taxon>Marasmiineae</taxon>
        <taxon>Mycenaceae</taxon>
        <taxon>Favolaschia</taxon>
    </lineage>
</organism>
<dbReference type="InterPro" id="IPR044662">
    <property type="entry name" value="HS1/DABB1-like"/>
</dbReference>
<dbReference type="SMART" id="SM00886">
    <property type="entry name" value="Dabb"/>
    <property type="match status" value="1"/>
</dbReference>
<evidence type="ECO:0000259" key="2">
    <source>
        <dbReference type="PROSITE" id="PS51502"/>
    </source>
</evidence>